<keyword evidence="4" id="KW-0408">Iron</keyword>
<evidence type="ECO:0000313" key="9">
    <source>
        <dbReference type="EMBL" id="KAK2080755.1"/>
    </source>
</evidence>
<keyword evidence="10" id="KW-1185">Reference proteome</keyword>
<dbReference type="GO" id="GO:0003735">
    <property type="term" value="F:structural constituent of ribosome"/>
    <property type="evidence" value="ECO:0007669"/>
    <property type="project" value="TreeGrafter"/>
</dbReference>
<evidence type="ECO:0000256" key="2">
    <source>
        <dbReference type="ARBA" id="ARBA00022723"/>
    </source>
</evidence>
<feature type="region of interest" description="Disordered" evidence="8">
    <location>
        <begin position="473"/>
        <end position="498"/>
    </location>
</feature>
<comment type="function">
    <text evidence="7">Mitochondrial ribosome (mitoribosome) assembly factor. Binds at the interface of the head and body domains of the mitochondrial small ribosomal subunit (mt-SSU), occluding the mRNA channel and preventing compaction of the head domain towards the body. Probable inactive methyltransferase: retains the characteristic folding and ability to bind S-adenosyl-L-methionine, but it probably lost its methyltransferase activity.</text>
</comment>
<keyword evidence="5" id="KW-0411">Iron-sulfur</keyword>
<reference evidence="9" key="1">
    <citation type="submission" date="2021-01" db="EMBL/GenBank/DDBJ databases">
        <authorList>
            <person name="Eckstrom K.M.E."/>
        </authorList>
    </citation>
    <scope>NUCLEOTIDE SEQUENCE</scope>
    <source>
        <strain evidence="9">UVCC 0001</strain>
    </source>
</reference>
<feature type="region of interest" description="Disordered" evidence="8">
    <location>
        <begin position="392"/>
        <end position="422"/>
    </location>
</feature>
<dbReference type="GO" id="GO:0051536">
    <property type="term" value="F:iron-sulfur cluster binding"/>
    <property type="evidence" value="ECO:0007669"/>
    <property type="project" value="UniProtKB-KW"/>
</dbReference>
<feature type="region of interest" description="Disordered" evidence="8">
    <location>
        <begin position="67"/>
        <end position="111"/>
    </location>
</feature>
<evidence type="ECO:0000256" key="7">
    <source>
        <dbReference type="ARBA" id="ARBA00045681"/>
    </source>
</evidence>
<keyword evidence="6" id="KW-0496">Mitochondrion</keyword>
<comment type="subcellular location">
    <subcellularLocation>
        <location evidence="1">Mitochondrion</location>
    </subcellularLocation>
</comment>
<protein>
    <submittedName>
        <fullName evidence="9">Uncharacterized protein</fullName>
    </submittedName>
</protein>
<evidence type="ECO:0000256" key="8">
    <source>
        <dbReference type="SAM" id="MobiDB-lite"/>
    </source>
</evidence>
<evidence type="ECO:0000256" key="5">
    <source>
        <dbReference type="ARBA" id="ARBA00023014"/>
    </source>
</evidence>
<evidence type="ECO:0000256" key="6">
    <source>
        <dbReference type="ARBA" id="ARBA00023128"/>
    </source>
</evidence>
<sequence>MARSRHRGGTQPNLREADSLEDRGSGRRKHRGKARQNRRQLLDQLSDEIQITDLSWEGVRTGSALPADLRVGGSSAGGEDTASSEQPASLEGNAGSGANDDMVPPSARAQHANIPSTSARLDELIAAQGPSGSAAEARKRYGSAAVLAYAAARLPACYAALRHTLGETASLLGPNWRPRTMLDFGAGPGTAALAAQDVWPADGGAPALRITAVDASESMAALGRQLQEGRGEQVWWTPRLDAARRGVDLVTAGYVLCELSSAEERARVVAELWARVRPGGVLLLVEPGTPAGSHNILAARAQVLGLGGAKRSPRGGPEDSTPSPNAPLAEPDRQAYVVAPCPHDGACPLQGREIWCHFSQRFQRSAAQRGMPALDADIPLAEDVAAAYRQLPPDQVPRRARKQMGLAPLESSPGPSQAQEPQEALDDLALFELAQSRGLLDDLDEETRALLLESLGEDEDLLDEVLAPEAAENELRESAQESPTDTTSTEDEADPSSLLSEDAQRALAAQAAQQWSRVVRPPLKKAKHVVVDLCSAADEAAGRGELVRQVVARLGSERRLGGRGAYRLARELRWGDLWPHHYQANLPSTTR</sequence>
<comment type="caution">
    <text evidence="9">The sequence shown here is derived from an EMBL/GenBank/DDBJ whole genome shotgun (WGS) entry which is preliminary data.</text>
</comment>
<evidence type="ECO:0000313" key="10">
    <source>
        <dbReference type="Proteomes" id="UP001255856"/>
    </source>
</evidence>
<feature type="compositionally biased region" description="Basic residues" evidence="8">
    <location>
        <begin position="26"/>
        <end position="38"/>
    </location>
</feature>
<dbReference type="GO" id="GO:0046872">
    <property type="term" value="F:metal ion binding"/>
    <property type="evidence" value="ECO:0007669"/>
    <property type="project" value="UniProtKB-KW"/>
</dbReference>
<feature type="region of interest" description="Disordered" evidence="8">
    <location>
        <begin position="307"/>
        <end position="329"/>
    </location>
</feature>
<dbReference type="PANTHER" id="PTHR13184">
    <property type="entry name" value="37S RIBOSOMAL PROTEIN S22"/>
    <property type="match status" value="1"/>
</dbReference>
<name>A0AAD9INF8_PROWI</name>
<keyword evidence="2" id="KW-0479">Metal-binding</keyword>
<gene>
    <name evidence="9" type="ORF">QBZ16_000609</name>
</gene>
<organism evidence="9 10">
    <name type="scientific">Prototheca wickerhamii</name>
    <dbReference type="NCBI Taxonomy" id="3111"/>
    <lineage>
        <taxon>Eukaryota</taxon>
        <taxon>Viridiplantae</taxon>
        <taxon>Chlorophyta</taxon>
        <taxon>core chlorophytes</taxon>
        <taxon>Trebouxiophyceae</taxon>
        <taxon>Chlorellales</taxon>
        <taxon>Chlorellaceae</taxon>
        <taxon>Prototheca</taxon>
    </lineage>
</organism>
<feature type="compositionally biased region" description="Basic and acidic residues" evidence="8">
    <location>
        <begin position="15"/>
        <end position="25"/>
    </location>
</feature>
<keyword evidence="3" id="KW-0809">Transit peptide</keyword>
<dbReference type="SUPFAM" id="SSF53335">
    <property type="entry name" value="S-adenosyl-L-methionine-dependent methyltransferases"/>
    <property type="match status" value="1"/>
</dbReference>
<dbReference type="Gene3D" id="3.40.50.150">
    <property type="entry name" value="Vaccinia Virus protein VP39"/>
    <property type="match status" value="1"/>
</dbReference>
<proteinExistence type="predicted"/>
<accession>A0AAD9INF8</accession>
<dbReference type="Pfam" id="PF09243">
    <property type="entry name" value="Rsm22"/>
    <property type="match status" value="2"/>
</dbReference>
<dbReference type="PANTHER" id="PTHR13184:SF5">
    <property type="entry name" value="METHYLTRANSFERASE-LIKE PROTEIN 17, MITOCHONDRIAL"/>
    <property type="match status" value="1"/>
</dbReference>
<dbReference type="InterPro" id="IPR015324">
    <property type="entry name" value="Ribosomal_Rsm22-like"/>
</dbReference>
<evidence type="ECO:0000256" key="1">
    <source>
        <dbReference type="ARBA" id="ARBA00004173"/>
    </source>
</evidence>
<dbReference type="AlphaFoldDB" id="A0AAD9INF8"/>
<dbReference type="GO" id="GO:0008168">
    <property type="term" value="F:methyltransferase activity"/>
    <property type="evidence" value="ECO:0007669"/>
    <property type="project" value="InterPro"/>
</dbReference>
<dbReference type="InterPro" id="IPR052571">
    <property type="entry name" value="Mt_RNA_Methyltransferase"/>
</dbReference>
<dbReference type="GO" id="GO:0005763">
    <property type="term" value="C:mitochondrial small ribosomal subunit"/>
    <property type="evidence" value="ECO:0007669"/>
    <property type="project" value="TreeGrafter"/>
</dbReference>
<dbReference type="InterPro" id="IPR029063">
    <property type="entry name" value="SAM-dependent_MTases_sf"/>
</dbReference>
<evidence type="ECO:0000256" key="3">
    <source>
        <dbReference type="ARBA" id="ARBA00022946"/>
    </source>
</evidence>
<dbReference type="EMBL" id="JASFZW010000001">
    <property type="protein sequence ID" value="KAK2080755.1"/>
    <property type="molecule type" value="Genomic_DNA"/>
</dbReference>
<evidence type="ECO:0000256" key="4">
    <source>
        <dbReference type="ARBA" id="ARBA00023004"/>
    </source>
</evidence>
<feature type="region of interest" description="Disordered" evidence="8">
    <location>
        <begin position="1"/>
        <end position="47"/>
    </location>
</feature>
<dbReference type="Proteomes" id="UP001255856">
    <property type="component" value="Unassembled WGS sequence"/>
</dbReference>
<dbReference type="CDD" id="cd02440">
    <property type="entry name" value="AdoMet_MTases"/>
    <property type="match status" value="1"/>
</dbReference>
<dbReference type="GO" id="GO:0006412">
    <property type="term" value="P:translation"/>
    <property type="evidence" value="ECO:0007669"/>
    <property type="project" value="InterPro"/>
</dbReference>